<feature type="region of interest" description="Disordered" evidence="1">
    <location>
        <begin position="461"/>
        <end position="482"/>
    </location>
</feature>
<accession>A0AAW0CWQ6</accession>
<sequence length="482" mass="54579">MAKWRSLLAPVHKLPPEILQCIFSFTCDVNWIAPAPEKTLLELKWPAILAISATCGRWREIALSTSSLWSQIGVDIEDVYPFYHDRMVVMKDLLRLFHERSNSFLLSITFRSAGICFEDPFLPVLKVLVEESHRWERLHIRGLYVDDIRCKKFLPIQGNLPNLRELEVLGTRAYDDDEDSLLSLFKDCPKPSSLALRPRLPITAQCPLPWHQLTTLRMVRGSIAEAVSILNVCPNVNSLELISLQDVDLDDEEPEDQVASGVKKLALSEIEAPSCFSCVFEYVTLRQLSELQIVGRNILGAATEWESWDEEVVTGFLNRSVGPAFRQAASLLRLLRRMPHLQTLSIEEYPMERKSANQMITPAFLRTLRVNHEHDGPFLPHLTKLEIVVHPDDLDHRTLTETIMSRWIPDSTYASDIGVDCIKSFSVVLLKKNKGVFNTILATLRWMNDVGAKVMILERDSGKTTGDTKGNEAKKKGAVQAG</sequence>
<evidence type="ECO:0000259" key="2">
    <source>
        <dbReference type="Pfam" id="PF12937"/>
    </source>
</evidence>
<name>A0AAW0CWQ6_9AGAR</name>
<dbReference type="Pfam" id="PF12937">
    <property type="entry name" value="F-box-like"/>
    <property type="match status" value="1"/>
</dbReference>
<evidence type="ECO:0000256" key="1">
    <source>
        <dbReference type="SAM" id="MobiDB-lite"/>
    </source>
</evidence>
<gene>
    <name evidence="3" type="ORF">VNI00_008748</name>
</gene>
<keyword evidence="4" id="KW-1185">Reference proteome</keyword>
<dbReference type="Gene3D" id="1.20.1280.50">
    <property type="match status" value="1"/>
</dbReference>
<dbReference type="InterPro" id="IPR001810">
    <property type="entry name" value="F-box_dom"/>
</dbReference>
<evidence type="ECO:0000313" key="4">
    <source>
        <dbReference type="Proteomes" id="UP001383192"/>
    </source>
</evidence>
<organism evidence="3 4">
    <name type="scientific">Paramarasmius palmivorus</name>
    <dbReference type="NCBI Taxonomy" id="297713"/>
    <lineage>
        <taxon>Eukaryota</taxon>
        <taxon>Fungi</taxon>
        <taxon>Dikarya</taxon>
        <taxon>Basidiomycota</taxon>
        <taxon>Agaricomycotina</taxon>
        <taxon>Agaricomycetes</taxon>
        <taxon>Agaricomycetidae</taxon>
        <taxon>Agaricales</taxon>
        <taxon>Marasmiineae</taxon>
        <taxon>Marasmiaceae</taxon>
        <taxon>Paramarasmius</taxon>
    </lineage>
</organism>
<protein>
    <recommendedName>
        <fullName evidence="2">F-box domain-containing protein</fullName>
    </recommendedName>
</protein>
<reference evidence="3 4" key="1">
    <citation type="submission" date="2024-01" db="EMBL/GenBank/DDBJ databases">
        <title>A draft genome for a cacao thread blight-causing isolate of Paramarasmius palmivorus.</title>
        <authorList>
            <person name="Baruah I.K."/>
            <person name="Bukari Y."/>
            <person name="Amoako-Attah I."/>
            <person name="Meinhardt L.W."/>
            <person name="Bailey B.A."/>
            <person name="Cohen S.P."/>
        </authorList>
    </citation>
    <scope>NUCLEOTIDE SEQUENCE [LARGE SCALE GENOMIC DNA]</scope>
    <source>
        <strain evidence="3 4">GH-12</strain>
    </source>
</reference>
<feature type="domain" description="F-box" evidence="2">
    <location>
        <begin position="13"/>
        <end position="72"/>
    </location>
</feature>
<dbReference type="InterPro" id="IPR036047">
    <property type="entry name" value="F-box-like_dom_sf"/>
</dbReference>
<dbReference type="SUPFAM" id="SSF52047">
    <property type="entry name" value="RNI-like"/>
    <property type="match status" value="1"/>
</dbReference>
<dbReference type="EMBL" id="JAYKXP010000030">
    <property type="protein sequence ID" value="KAK7043010.1"/>
    <property type="molecule type" value="Genomic_DNA"/>
</dbReference>
<dbReference type="InterPro" id="IPR032675">
    <property type="entry name" value="LRR_dom_sf"/>
</dbReference>
<dbReference type="PANTHER" id="PTHR38926:SF5">
    <property type="entry name" value="F-BOX AND LEUCINE-RICH REPEAT PROTEIN 6"/>
    <property type="match status" value="1"/>
</dbReference>
<dbReference type="AlphaFoldDB" id="A0AAW0CWQ6"/>
<dbReference type="Proteomes" id="UP001383192">
    <property type="component" value="Unassembled WGS sequence"/>
</dbReference>
<dbReference type="PANTHER" id="PTHR38926">
    <property type="entry name" value="F-BOX DOMAIN CONTAINING PROTEIN, EXPRESSED"/>
    <property type="match status" value="1"/>
</dbReference>
<comment type="caution">
    <text evidence="3">The sequence shown here is derived from an EMBL/GenBank/DDBJ whole genome shotgun (WGS) entry which is preliminary data.</text>
</comment>
<evidence type="ECO:0000313" key="3">
    <source>
        <dbReference type="EMBL" id="KAK7043010.1"/>
    </source>
</evidence>
<proteinExistence type="predicted"/>
<dbReference type="Gene3D" id="3.80.10.10">
    <property type="entry name" value="Ribonuclease Inhibitor"/>
    <property type="match status" value="1"/>
</dbReference>
<dbReference type="SUPFAM" id="SSF81383">
    <property type="entry name" value="F-box domain"/>
    <property type="match status" value="1"/>
</dbReference>